<dbReference type="PANTHER" id="PTHR11070:SF3">
    <property type="entry name" value="DNA 3'-5' HELICASE"/>
    <property type="match status" value="1"/>
</dbReference>
<dbReference type="Pfam" id="PF13245">
    <property type="entry name" value="AAA_19"/>
    <property type="match status" value="1"/>
</dbReference>
<dbReference type="InterPro" id="IPR000212">
    <property type="entry name" value="DNA_helicase_UvrD/REP"/>
</dbReference>
<protein>
    <submittedName>
        <fullName evidence="1">AAA family ATPase</fullName>
    </submittedName>
</protein>
<dbReference type="PANTHER" id="PTHR11070">
    <property type="entry name" value="UVRD / RECB / PCRA DNA HELICASE FAMILY MEMBER"/>
    <property type="match status" value="1"/>
</dbReference>
<dbReference type="InterPro" id="IPR027417">
    <property type="entry name" value="P-loop_NTPase"/>
</dbReference>
<evidence type="ECO:0000313" key="1">
    <source>
        <dbReference type="EMBL" id="GAA1527068.1"/>
    </source>
</evidence>
<evidence type="ECO:0000313" key="2">
    <source>
        <dbReference type="Proteomes" id="UP001500177"/>
    </source>
</evidence>
<dbReference type="Gene3D" id="3.40.50.300">
    <property type="entry name" value="P-loop containing nucleotide triphosphate hydrolases"/>
    <property type="match status" value="2"/>
</dbReference>
<dbReference type="SUPFAM" id="SSF52540">
    <property type="entry name" value="P-loop containing nucleoside triphosphate hydrolases"/>
    <property type="match status" value="1"/>
</dbReference>
<gene>
    <name evidence="1" type="ORF">GCM10009690_32660</name>
</gene>
<reference evidence="1 2" key="1">
    <citation type="journal article" date="2019" name="Int. J. Syst. Evol. Microbiol.">
        <title>The Global Catalogue of Microorganisms (GCM) 10K type strain sequencing project: providing services to taxonomists for standard genome sequencing and annotation.</title>
        <authorList>
            <consortium name="The Broad Institute Genomics Platform"/>
            <consortium name="The Broad Institute Genome Sequencing Center for Infectious Disease"/>
            <person name="Wu L."/>
            <person name="Ma J."/>
        </authorList>
    </citation>
    <scope>NUCLEOTIDE SEQUENCE [LARGE SCALE GENOMIC DNA]</scope>
    <source>
        <strain evidence="1 2">JCM 13318</strain>
    </source>
</reference>
<proteinExistence type="predicted"/>
<name>A0ABN2AV95_9MICO</name>
<sequence>MGIVEEEVLEALDHVRARSDFLMAGGAGSGKTHSMESFIREVYAENPQSSIVCITYTNVAVNEIRNRLAIPGLQVFTIHEFLWELIRRFQKNIRQALTNLVNNSVIRTSLDLPVGTDFWEHPIRYKEWLSLEECHVSHAEVLLIARSLFEDCPLLAKILGDLYDYLLVDEYQDTPVDVLEILLEVLPKPAHRSLRVGFFGDGEQAIHEGGKSRDVVKRALDNQRIKLITKRHNRRNPAAVMRLIGNLRTDGLIQVQAVDVDAPNYGKEGTARFIYTNDKPLDISALRGLPYCSSWDFTSSEHTKLLYLGKSAIARENSFPRLMEIYSKDRAVEYAKTIDKALGKIGVSVDRDMTFGEVIGANTDIAAPTRSQQRAFDDDPDLLSRAYGYTFRDLVTTSVNSDRLLGTKKVSELDDRDRGEKRDPLINHLMAIQFIRAQYSQGSFNSIIRSMSVRVTSIEDRVRLAQNLDWLSTAGGKPVGEVVDYADSSGLVIRRDAVQDFQKRHPYRCARVFEVPFDEVAALYSYVEDFSPFSTQHGVKGSEWDNVFVSLDNGGWNMYNYDKLLGAPDSDGSVESRSRMMLYVTCSRAKENLIVYAHAPSPGALRQAREWFGDENVLPVG</sequence>
<dbReference type="Proteomes" id="UP001500177">
    <property type="component" value="Unassembled WGS sequence"/>
</dbReference>
<dbReference type="RefSeq" id="WP_173157748.1">
    <property type="nucleotide sequence ID" value="NZ_BAAALX010000034.1"/>
</dbReference>
<organism evidence="1 2">
    <name type="scientific">Brevibacterium permense</name>
    <dbReference type="NCBI Taxonomy" id="234834"/>
    <lineage>
        <taxon>Bacteria</taxon>
        <taxon>Bacillati</taxon>
        <taxon>Actinomycetota</taxon>
        <taxon>Actinomycetes</taxon>
        <taxon>Micrococcales</taxon>
        <taxon>Brevibacteriaceae</taxon>
        <taxon>Brevibacterium</taxon>
    </lineage>
</organism>
<comment type="caution">
    <text evidence="1">The sequence shown here is derived from an EMBL/GenBank/DDBJ whole genome shotgun (WGS) entry which is preliminary data.</text>
</comment>
<dbReference type="EMBL" id="BAAALX010000034">
    <property type="protein sequence ID" value="GAA1527068.1"/>
    <property type="molecule type" value="Genomic_DNA"/>
</dbReference>
<accession>A0ABN2AV95</accession>
<keyword evidence="2" id="KW-1185">Reference proteome</keyword>